<dbReference type="EMBL" id="ABCA03000051">
    <property type="protein sequence ID" value="EDS00084.1"/>
    <property type="molecule type" value="Genomic_DNA"/>
</dbReference>
<protein>
    <submittedName>
        <fullName evidence="1">Uncharacterized protein</fullName>
    </submittedName>
</protein>
<proteinExistence type="predicted"/>
<dbReference type="AlphaFoldDB" id="B0MQA5"/>
<comment type="caution">
    <text evidence="1">The sequence shown here is derived from an EMBL/GenBank/DDBJ whole genome shotgun (WGS) entry which is preliminary data.</text>
</comment>
<name>B0MQA5_9FIRM</name>
<keyword evidence="2" id="KW-1185">Reference proteome</keyword>
<evidence type="ECO:0000313" key="1">
    <source>
        <dbReference type="EMBL" id="EDS00084.1"/>
    </source>
</evidence>
<evidence type="ECO:0000313" key="2">
    <source>
        <dbReference type="Proteomes" id="UP000005326"/>
    </source>
</evidence>
<organism evidence="1 2">
    <name type="scientific">[Eubacterium] siraeum DSM 15702</name>
    <dbReference type="NCBI Taxonomy" id="428128"/>
    <lineage>
        <taxon>Bacteria</taxon>
        <taxon>Bacillati</taxon>
        <taxon>Bacillota</taxon>
        <taxon>Clostridia</taxon>
        <taxon>Eubacteriales</taxon>
        <taxon>Oscillospiraceae</taxon>
        <taxon>Oscillospiraceae incertae sedis</taxon>
    </lineage>
</organism>
<sequence>MYPWRFDFCVTPRSKKEIAEYLRMASVSYCIKRYVDPLVDDGILALAEPKSKRSHTQKYFTVK</sequence>
<reference evidence="1" key="2">
    <citation type="submission" date="2014-06" db="EMBL/GenBank/DDBJ databases">
        <title>Draft genome sequence of Eubacterium siraeum (DSM 15702).</title>
        <authorList>
            <person name="Sudarsanam P."/>
            <person name="Ley R."/>
            <person name="Guruge J."/>
            <person name="Turnbaugh P.J."/>
            <person name="Mahowald M."/>
            <person name="Liep D."/>
            <person name="Gordon J."/>
        </authorList>
    </citation>
    <scope>NUCLEOTIDE SEQUENCE</scope>
    <source>
        <strain evidence="1">DSM 15702</strain>
    </source>
</reference>
<dbReference type="Proteomes" id="UP000005326">
    <property type="component" value="Unassembled WGS sequence"/>
</dbReference>
<reference evidence="1" key="1">
    <citation type="submission" date="2007-10" db="EMBL/GenBank/DDBJ databases">
        <authorList>
            <person name="Fulton L."/>
            <person name="Clifton S."/>
            <person name="Fulton B."/>
            <person name="Xu J."/>
            <person name="Minx P."/>
            <person name="Pepin K.H."/>
            <person name="Johnson M."/>
            <person name="Thiruvilangam P."/>
            <person name="Bhonagiri V."/>
            <person name="Nash W.E."/>
            <person name="Mardis E.R."/>
            <person name="Wilson R.K."/>
        </authorList>
    </citation>
    <scope>NUCLEOTIDE SEQUENCE [LARGE SCALE GENOMIC DNA]</scope>
    <source>
        <strain evidence="1">DSM 15702</strain>
    </source>
</reference>
<accession>B0MQA5</accession>
<gene>
    <name evidence="1" type="ORF">EUBSIR_02021</name>
</gene>